<organism evidence="1 2">
    <name type="scientific">Aspergillus sclerotialis</name>
    <dbReference type="NCBI Taxonomy" id="2070753"/>
    <lineage>
        <taxon>Eukaryota</taxon>
        <taxon>Fungi</taxon>
        <taxon>Dikarya</taxon>
        <taxon>Ascomycota</taxon>
        <taxon>Pezizomycotina</taxon>
        <taxon>Eurotiomycetes</taxon>
        <taxon>Eurotiomycetidae</taxon>
        <taxon>Eurotiales</taxon>
        <taxon>Aspergillaceae</taxon>
        <taxon>Aspergillus</taxon>
        <taxon>Aspergillus subgen. Polypaecilum</taxon>
    </lineage>
</organism>
<proteinExistence type="predicted"/>
<gene>
    <name evidence="1" type="ORF">PHISCL_11101</name>
</gene>
<feature type="non-terminal residue" evidence="1">
    <location>
        <position position="83"/>
    </location>
</feature>
<sequence>DDIVDSFEPFMRAAELEAEAIEDQVFIARVDDAKMLIPRVDGLRKKITHLVHCLNGKGDVLNGFVKRCKAKDKHPVFPEGDLI</sequence>
<dbReference type="STRING" id="2070753.A0A3A2Z090"/>
<dbReference type="GO" id="GO:0015095">
    <property type="term" value="F:magnesium ion transmembrane transporter activity"/>
    <property type="evidence" value="ECO:0007669"/>
    <property type="project" value="TreeGrafter"/>
</dbReference>
<dbReference type="GO" id="GO:0005886">
    <property type="term" value="C:plasma membrane"/>
    <property type="evidence" value="ECO:0007669"/>
    <property type="project" value="TreeGrafter"/>
</dbReference>
<dbReference type="EMBL" id="MVGC01003873">
    <property type="protein sequence ID" value="RJE16562.1"/>
    <property type="molecule type" value="Genomic_DNA"/>
</dbReference>
<dbReference type="Proteomes" id="UP000266188">
    <property type="component" value="Unassembled WGS sequence"/>
</dbReference>
<evidence type="ECO:0000313" key="1">
    <source>
        <dbReference type="EMBL" id="RJE16562.1"/>
    </source>
</evidence>
<comment type="caution">
    <text evidence="1">The sequence shown here is derived from an EMBL/GenBank/DDBJ whole genome shotgun (WGS) entry which is preliminary data.</text>
</comment>
<keyword evidence="2" id="KW-1185">Reference proteome</keyword>
<dbReference type="InterPro" id="IPR045861">
    <property type="entry name" value="CorA_cytoplasmic_dom"/>
</dbReference>
<reference evidence="2" key="1">
    <citation type="submission" date="2017-02" db="EMBL/GenBank/DDBJ databases">
        <authorList>
            <person name="Tafer H."/>
            <person name="Lopandic K."/>
        </authorList>
    </citation>
    <scope>NUCLEOTIDE SEQUENCE [LARGE SCALE GENOMIC DNA]</scope>
    <source>
        <strain evidence="2">CBS 366.77</strain>
    </source>
</reference>
<dbReference type="OrthoDB" id="29879at2759"/>
<feature type="non-terminal residue" evidence="1">
    <location>
        <position position="1"/>
    </location>
</feature>
<evidence type="ECO:0000313" key="2">
    <source>
        <dbReference type="Proteomes" id="UP000266188"/>
    </source>
</evidence>
<name>A0A3A2Z090_9EURO</name>
<protein>
    <submittedName>
        <fullName evidence="1">CorA-like Mg2+ transporter protein</fullName>
    </submittedName>
</protein>
<dbReference type="GO" id="GO:0010961">
    <property type="term" value="P:intracellular magnesium ion homeostasis"/>
    <property type="evidence" value="ECO:0007669"/>
    <property type="project" value="TreeGrafter"/>
</dbReference>
<dbReference type="PANTHER" id="PTHR21535">
    <property type="entry name" value="MAGNESIUM AND COBALT TRANSPORT PROTEIN/MITOCHONDRIAL IMPORT INNER MEMBRANE TRANSLOCASE SUBUNIT TIM8"/>
    <property type="match status" value="1"/>
</dbReference>
<dbReference type="Gene3D" id="1.20.58.340">
    <property type="entry name" value="Magnesium transport protein CorA, transmembrane region"/>
    <property type="match status" value="1"/>
</dbReference>
<dbReference type="SUPFAM" id="SSF143865">
    <property type="entry name" value="CorA soluble domain-like"/>
    <property type="match status" value="1"/>
</dbReference>
<dbReference type="AlphaFoldDB" id="A0A3A2Z090"/>
<dbReference type="PANTHER" id="PTHR21535:SF55">
    <property type="entry name" value="MAGNESIUM TRANSPORTER ALR1-RELATED"/>
    <property type="match status" value="1"/>
</dbReference>
<accession>A0A3A2Z090</accession>